<evidence type="ECO:0000256" key="5">
    <source>
        <dbReference type="ARBA" id="ARBA00022691"/>
    </source>
</evidence>
<dbReference type="NCBIfam" id="TIGR01469">
    <property type="entry name" value="cobA_cysG_Cterm"/>
    <property type="match status" value="1"/>
</dbReference>
<keyword evidence="6" id="KW-0627">Porphyrin biosynthesis</keyword>
<dbReference type="EC" id="2.1.1.107" evidence="2"/>
<dbReference type="EMBL" id="CP010070">
    <property type="protein sequence ID" value="AIZ56588.1"/>
    <property type="molecule type" value="Genomic_DNA"/>
</dbReference>
<dbReference type="GO" id="GO:0019354">
    <property type="term" value="P:siroheme biosynthetic process"/>
    <property type="evidence" value="ECO:0007669"/>
    <property type="project" value="InterPro"/>
</dbReference>
<dbReference type="PROSITE" id="PS00840">
    <property type="entry name" value="SUMT_2"/>
    <property type="match status" value="1"/>
</dbReference>
<keyword evidence="10" id="KW-1185">Reference proteome</keyword>
<protein>
    <recommendedName>
        <fullName evidence="2">uroporphyrinogen-III C-methyltransferase</fullName>
        <ecNumber evidence="2">2.1.1.107</ecNumber>
    </recommendedName>
</protein>
<dbReference type="InterPro" id="IPR035996">
    <property type="entry name" value="4pyrrol_Methylase_sf"/>
</dbReference>
<dbReference type="InterPro" id="IPR003043">
    <property type="entry name" value="Uropor_MeTrfase_CS"/>
</dbReference>
<dbReference type="PANTHER" id="PTHR45790">
    <property type="entry name" value="SIROHEME SYNTHASE-RELATED"/>
    <property type="match status" value="1"/>
</dbReference>
<dbReference type="NCBIfam" id="NF004790">
    <property type="entry name" value="PRK06136.1"/>
    <property type="match status" value="1"/>
</dbReference>
<evidence type="ECO:0000259" key="8">
    <source>
        <dbReference type="Pfam" id="PF00590"/>
    </source>
</evidence>
<dbReference type="PANTHER" id="PTHR45790:SF3">
    <property type="entry name" value="S-ADENOSYL-L-METHIONINE-DEPENDENT UROPORPHYRINOGEN III METHYLTRANSFERASE, CHLOROPLASTIC"/>
    <property type="match status" value="1"/>
</dbReference>
<dbReference type="PROSITE" id="PS00839">
    <property type="entry name" value="SUMT_1"/>
    <property type="match status" value="1"/>
</dbReference>
<proteinExistence type="inferred from homology"/>
<comment type="subunit">
    <text evidence="1">Homodimer.</text>
</comment>
<dbReference type="InterPro" id="IPR006366">
    <property type="entry name" value="CobA/CysG_C"/>
</dbReference>
<dbReference type="Pfam" id="PF00590">
    <property type="entry name" value="TP_methylase"/>
    <property type="match status" value="1"/>
</dbReference>
<comment type="similarity">
    <text evidence="7">Belongs to the precorrin methyltransferase family.</text>
</comment>
<dbReference type="CDD" id="cd11642">
    <property type="entry name" value="SUMT"/>
    <property type="match status" value="1"/>
</dbReference>
<evidence type="ECO:0000256" key="2">
    <source>
        <dbReference type="ARBA" id="ARBA00012162"/>
    </source>
</evidence>
<dbReference type="Gene3D" id="3.40.1010.10">
    <property type="entry name" value="Cobalt-precorrin-4 Transmethylase, Domain 1"/>
    <property type="match status" value="1"/>
</dbReference>
<evidence type="ECO:0000256" key="6">
    <source>
        <dbReference type="ARBA" id="ARBA00023244"/>
    </source>
</evidence>
<dbReference type="KEGG" id="mear:Mpt1_c07030"/>
<dbReference type="AlphaFoldDB" id="A0A0A7LCA0"/>
<evidence type="ECO:0000313" key="9">
    <source>
        <dbReference type="EMBL" id="AIZ56588.1"/>
    </source>
</evidence>
<dbReference type="InterPro" id="IPR014776">
    <property type="entry name" value="4pyrrole_Mease_sub2"/>
</dbReference>
<dbReference type="InterPro" id="IPR000878">
    <property type="entry name" value="4pyrrol_Mease"/>
</dbReference>
<evidence type="ECO:0000256" key="4">
    <source>
        <dbReference type="ARBA" id="ARBA00022679"/>
    </source>
</evidence>
<keyword evidence="5" id="KW-0949">S-adenosyl-L-methionine</keyword>
<dbReference type="Gene3D" id="3.30.950.10">
    <property type="entry name" value="Methyltransferase, Cobalt-precorrin-4 Transmethylase, Domain 2"/>
    <property type="match status" value="1"/>
</dbReference>
<gene>
    <name evidence="9" type="ORF">Mpt1_c07030</name>
</gene>
<dbReference type="OrthoDB" id="24444at2157"/>
<dbReference type="InterPro" id="IPR050161">
    <property type="entry name" value="Siro_Cobalamin_biosynth"/>
</dbReference>
<dbReference type="HOGENOM" id="CLU_011276_7_0_2"/>
<sequence length="245" mass="26369">MKGKVYLVGAGPGGIGLITVRGLELLRSAKTVVHDALIDPDILKECKGAELIDAGKRGGNHKMTQEEINETLVRLASEGKDVVRLKGGDPFLFGRGAEEVAELRKAGIEVHVVPGVSSSISVPELAGIPLTHRDNASYVTIATGHERADRSEDKVDWRKLAKTDGTIVILMGMSNAERISFELMEGGMKRDTPAAAVVNERGRYRTEVSTLSELASMIKIKEMKAPGIILIGDVVTQRSVLGDLY</sequence>
<dbReference type="GO" id="GO:0032259">
    <property type="term" value="P:methylation"/>
    <property type="evidence" value="ECO:0007669"/>
    <property type="project" value="UniProtKB-KW"/>
</dbReference>
<organism evidence="9 10">
    <name type="scientific">Candidatus Methanoplasma termitum</name>
    <dbReference type="NCBI Taxonomy" id="1577791"/>
    <lineage>
        <taxon>Archaea</taxon>
        <taxon>Methanobacteriati</taxon>
        <taxon>Thermoplasmatota</taxon>
        <taxon>Thermoplasmata</taxon>
        <taxon>Methanomassiliicoccales</taxon>
        <taxon>Methanomassiliicoccaceae</taxon>
        <taxon>Candidatus Methanoplasma</taxon>
    </lineage>
</organism>
<dbReference type="RefSeq" id="WP_048112187.1">
    <property type="nucleotide sequence ID" value="NZ_CP010070.1"/>
</dbReference>
<keyword evidence="4 7" id="KW-0808">Transferase</keyword>
<dbReference type="InterPro" id="IPR014777">
    <property type="entry name" value="4pyrrole_Mease_sub1"/>
</dbReference>
<dbReference type="GeneID" id="24818369"/>
<evidence type="ECO:0000256" key="3">
    <source>
        <dbReference type="ARBA" id="ARBA00022603"/>
    </source>
</evidence>
<dbReference type="FunFam" id="3.40.1010.10:FF:000001">
    <property type="entry name" value="Siroheme synthase"/>
    <property type="match status" value="1"/>
</dbReference>
<dbReference type="STRING" id="1577791.Mpt1_c07030"/>
<evidence type="ECO:0000256" key="7">
    <source>
        <dbReference type="RuleBase" id="RU003960"/>
    </source>
</evidence>
<dbReference type="SUPFAM" id="SSF53790">
    <property type="entry name" value="Tetrapyrrole methylase"/>
    <property type="match status" value="1"/>
</dbReference>
<dbReference type="GO" id="GO:0004851">
    <property type="term" value="F:uroporphyrin-III C-methyltransferase activity"/>
    <property type="evidence" value="ECO:0007669"/>
    <property type="project" value="UniProtKB-EC"/>
</dbReference>
<keyword evidence="3 7" id="KW-0489">Methyltransferase</keyword>
<reference evidence="9 10" key="1">
    <citation type="journal article" date="2014" name="Appl. Environ. Microbiol.">
        <title>Comparative Genome Analysis of 'Candidatus Methanoplasma termitum' Indicates a New Mode of Energy Metabolism in the Seventh Order of Methanogens.</title>
        <authorList>
            <person name="Lang K."/>
            <person name="Schuldes J."/>
            <person name="Klingl A."/>
            <person name="Poehlein A."/>
            <person name="Daniel R."/>
            <person name="Brune A."/>
        </authorList>
    </citation>
    <scope>NUCLEOTIDE SEQUENCE [LARGE SCALE GENOMIC DNA]</scope>
    <source>
        <strain evidence="10">Mpt1</strain>
    </source>
</reference>
<feature type="domain" description="Tetrapyrrole methylase" evidence="8">
    <location>
        <begin position="4"/>
        <end position="214"/>
    </location>
</feature>
<accession>A0A0A7LCA0</accession>
<dbReference type="Proteomes" id="UP000030787">
    <property type="component" value="Chromosome"/>
</dbReference>
<evidence type="ECO:0000313" key="10">
    <source>
        <dbReference type="Proteomes" id="UP000030787"/>
    </source>
</evidence>
<evidence type="ECO:0000256" key="1">
    <source>
        <dbReference type="ARBA" id="ARBA00011738"/>
    </source>
</evidence>
<name>A0A0A7LCA0_9ARCH</name>